<evidence type="ECO:0000256" key="8">
    <source>
        <dbReference type="ARBA" id="ARBA00038436"/>
    </source>
</evidence>
<name>A0ABU3DKW2_9RHOB</name>
<evidence type="ECO:0000256" key="6">
    <source>
        <dbReference type="ARBA" id="ARBA00022989"/>
    </source>
</evidence>
<evidence type="ECO:0000256" key="1">
    <source>
        <dbReference type="ARBA" id="ARBA00004429"/>
    </source>
</evidence>
<comment type="subunit">
    <text evidence="9">The complex comprises the extracytoplasmic solute receptor protein and the two transmembrane proteins.</text>
</comment>
<evidence type="ECO:0000256" key="3">
    <source>
        <dbReference type="ARBA" id="ARBA00022475"/>
    </source>
</evidence>
<keyword evidence="6 9" id="KW-1133">Transmembrane helix</keyword>
<dbReference type="PANTHER" id="PTHR35011">
    <property type="entry name" value="2,3-DIKETO-L-GULONATE TRAP TRANSPORTER SMALL PERMEASE PROTEIN YIAM"/>
    <property type="match status" value="1"/>
</dbReference>
<comment type="caution">
    <text evidence="11">The sequence shown here is derived from an EMBL/GenBank/DDBJ whole genome shotgun (WGS) entry which is preliminary data.</text>
</comment>
<feature type="transmembrane region" description="Helical" evidence="9">
    <location>
        <begin position="52"/>
        <end position="69"/>
    </location>
</feature>
<gene>
    <name evidence="11" type="ORF">RM543_16850</name>
</gene>
<keyword evidence="4 9" id="KW-0997">Cell inner membrane</keyword>
<evidence type="ECO:0000313" key="12">
    <source>
        <dbReference type="Proteomes" id="UP001265259"/>
    </source>
</evidence>
<keyword evidence="5 9" id="KW-0812">Transmembrane</keyword>
<dbReference type="EMBL" id="JAVRHL010000004">
    <property type="protein sequence ID" value="MDT0684353.1"/>
    <property type="molecule type" value="Genomic_DNA"/>
</dbReference>
<dbReference type="Proteomes" id="UP001265259">
    <property type="component" value="Unassembled WGS sequence"/>
</dbReference>
<keyword evidence="3" id="KW-1003">Cell membrane</keyword>
<organism evidence="11 12">
    <name type="scientific">Tropicimonas omnivorans</name>
    <dbReference type="NCBI Taxonomy" id="3075590"/>
    <lineage>
        <taxon>Bacteria</taxon>
        <taxon>Pseudomonadati</taxon>
        <taxon>Pseudomonadota</taxon>
        <taxon>Alphaproteobacteria</taxon>
        <taxon>Rhodobacterales</taxon>
        <taxon>Roseobacteraceae</taxon>
        <taxon>Tropicimonas</taxon>
    </lineage>
</organism>
<dbReference type="Pfam" id="PF04290">
    <property type="entry name" value="DctQ"/>
    <property type="match status" value="1"/>
</dbReference>
<keyword evidence="7 9" id="KW-0472">Membrane</keyword>
<sequence length="156" mass="17037">MLNRIVDGVTWAVRLFMWLGFAAMIATVALQVVARNILQTSFIWTGDVAQLLFAWLIFIGAAVGLRVGAHYRVDMIPDGRPAMQRAAEIIALAAGVCVALILLIQGWQLAQVRASADVQSLGISRFWMFAPMPVSGALMLLYLAEMVIAPREGVRP</sequence>
<evidence type="ECO:0000313" key="11">
    <source>
        <dbReference type="EMBL" id="MDT0684353.1"/>
    </source>
</evidence>
<accession>A0ABU3DKW2</accession>
<feature type="transmembrane region" description="Helical" evidence="9">
    <location>
        <begin position="127"/>
        <end position="148"/>
    </location>
</feature>
<protein>
    <recommendedName>
        <fullName evidence="9">TRAP transporter small permease protein</fullName>
    </recommendedName>
</protein>
<comment type="subcellular location">
    <subcellularLocation>
        <location evidence="1 9">Cell inner membrane</location>
        <topology evidence="1 9">Multi-pass membrane protein</topology>
    </subcellularLocation>
</comment>
<dbReference type="InterPro" id="IPR055348">
    <property type="entry name" value="DctQ"/>
</dbReference>
<keyword evidence="12" id="KW-1185">Reference proteome</keyword>
<comment type="function">
    <text evidence="9">Part of the tripartite ATP-independent periplasmic (TRAP) transport system.</text>
</comment>
<keyword evidence="2 9" id="KW-0813">Transport</keyword>
<feature type="transmembrane region" description="Helical" evidence="9">
    <location>
        <begin position="89"/>
        <end position="107"/>
    </location>
</feature>
<feature type="domain" description="Tripartite ATP-independent periplasmic transporters DctQ component" evidence="10">
    <location>
        <begin position="24"/>
        <end position="148"/>
    </location>
</feature>
<dbReference type="RefSeq" id="WP_311693763.1">
    <property type="nucleotide sequence ID" value="NZ_JAVRHL010000004.1"/>
</dbReference>
<evidence type="ECO:0000256" key="4">
    <source>
        <dbReference type="ARBA" id="ARBA00022519"/>
    </source>
</evidence>
<proteinExistence type="inferred from homology"/>
<evidence type="ECO:0000259" key="10">
    <source>
        <dbReference type="Pfam" id="PF04290"/>
    </source>
</evidence>
<evidence type="ECO:0000256" key="9">
    <source>
        <dbReference type="RuleBase" id="RU369079"/>
    </source>
</evidence>
<evidence type="ECO:0000256" key="7">
    <source>
        <dbReference type="ARBA" id="ARBA00023136"/>
    </source>
</evidence>
<dbReference type="InterPro" id="IPR007387">
    <property type="entry name" value="TRAP_DctQ"/>
</dbReference>
<dbReference type="PANTHER" id="PTHR35011:SF2">
    <property type="entry name" value="2,3-DIKETO-L-GULONATE TRAP TRANSPORTER SMALL PERMEASE PROTEIN YIAM"/>
    <property type="match status" value="1"/>
</dbReference>
<evidence type="ECO:0000256" key="2">
    <source>
        <dbReference type="ARBA" id="ARBA00022448"/>
    </source>
</evidence>
<reference evidence="11 12" key="1">
    <citation type="submission" date="2023-09" db="EMBL/GenBank/DDBJ databases">
        <authorList>
            <person name="Rey-Velasco X."/>
        </authorList>
    </citation>
    <scope>NUCLEOTIDE SEQUENCE [LARGE SCALE GENOMIC DNA]</scope>
    <source>
        <strain evidence="11 12">F158</strain>
    </source>
</reference>
<comment type="similarity">
    <text evidence="8 9">Belongs to the TRAP transporter small permease family.</text>
</comment>
<feature type="transmembrane region" description="Helical" evidence="9">
    <location>
        <begin position="12"/>
        <end position="32"/>
    </location>
</feature>
<evidence type="ECO:0000256" key="5">
    <source>
        <dbReference type="ARBA" id="ARBA00022692"/>
    </source>
</evidence>